<comment type="caution">
    <text evidence="4">The sequence shown here is derived from an EMBL/GenBank/DDBJ whole genome shotgun (WGS) entry which is preliminary data.</text>
</comment>
<gene>
    <name evidence="4" type="ORF">A2228_03600</name>
</gene>
<dbReference type="NCBIfam" id="TIGR00732">
    <property type="entry name" value="dprA"/>
    <property type="match status" value="1"/>
</dbReference>
<dbReference type="InterPro" id="IPR041614">
    <property type="entry name" value="DprA_WH"/>
</dbReference>
<dbReference type="AlphaFoldDB" id="A0A1F5F3H0"/>
<reference evidence="4 5" key="1">
    <citation type="journal article" date="2016" name="Nat. Commun.">
        <title>Thousands of microbial genomes shed light on interconnected biogeochemical processes in an aquifer system.</title>
        <authorList>
            <person name="Anantharaman K."/>
            <person name="Brown C.T."/>
            <person name="Hug L.A."/>
            <person name="Sharon I."/>
            <person name="Castelle C.J."/>
            <person name="Probst A.J."/>
            <person name="Thomas B.C."/>
            <person name="Singh A."/>
            <person name="Wilkins M.J."/>
            <person name="Karaoz U."/>
            <person name="Brodie E.L."/>
            <person name="Williams K.H."/>
            <person name="Hubbard S.S."/>
            <person name="Banfield J.F."/>
        </authorList>
    </citation>
    <scope>NUCLEOTIDE SEQUENCE [LARGE SCALE GENOMIC DNA]</scope>
</reference>
<comment type="similarity">
    <text evidence="1">Belongs to the DprA/Smf family.</text>
</comment>
<dbReference type="Pfam" id="PF02481">
    <property type="entry name" value="DNA_processg_A"/>
    <property type="match status" value="1"/>
</dbReference>
<name>A0A1F5F3H0_9BACT</name>
<evidence type="ECO:0000259" key="2">
    <source>
        <dbReference type="Pfam" id="PF02481"/>
    </source>
</evidence>
<dbReference type="PANTHER" id="PTHR43022">
    <property type="entry name" value="PROTEIN SMF"/>
    <property type="match status" value="1"/>
</dbReference>
<dbReference type="Gene3D" id="1.10.10.10">
    <property type="entry name" value="Winged helix-like DNA-binding domain superfamily/Winged helix DNA-binding domain"/>
    <property type="match status" value="1"/>
</dbReference>
<organism evidence="4 5">
    <name type="scientific">Candidatus Collierbacteria bacterium RIFOXYA2_FULL_46_10</name>
    <dbReference type="NCBI Taxonomy" id="1817726"/>
    <lineage>
        <taxon>Bacteria</taxon>
        <taxon>Candidatus Collieribacteriota</taxon>
    </lineage>
</organism>
<dbReference type="InterPro" id="IPR003488">
    <property type="entry name" value="DprA"/>
</dbReference>
<dbReference type="Pfam" id="PF17782">
    <property type="entry name" value="WHD_DprA"/>
    <property type="match status" value="1"/>
</dbReference>
<protein>
    <submittedName>
        <fullName evidence="4">DNA protecting protein DprA</fullName>
    </submittedName>
</protein>
<evidence type="ECO:0000259" key="3">
    <source>
        <dbReference type="Pfam" id="PF17782"/>
    </source>
</evidence>
<feature type="domain" description="DprA winged helix" evidence="3">
    <location>
        <begin position="246"/>
        <end position="300"/>
    </location>
</feature>
<evidence type="ECO:0000313" key="4">
    <source>
        <dbReference type="EMBL" id="OGD74215.1"/>
    </source>
</evidence>
<sequence length="305" mass="33735">MNKLIVSYFQMCDTERVKEKEIDRDDKNFPEKLKSELIKPIIKKLWYRGKWDPKLFEKCAAVVGARKMSRYGKQALGEIIPKLCGAGHTIVSGLMYGVDQEAHKLTLECGGCAIAVLGYGINARMEEEAARLAGKIVERGGLILSEYPDITSARIWTFPQRNRIVVGISDVIVVAEAGEKSGSLNTASWARRMNKPVYAIPGSVFSPTSEGTNWLVAQGLAKALTVTELNALTHDSSANTQQKNSLEQMEEGERELITKLKVEGPMGVNEIARKSNLSAGEILGRLLQLEIKGWVVEERGMWKAV</sequence>
<dbReference type="Gene3D" id="3.40.50.450">
    <property type="match status" value="1"/>
</dbReference>
<dbReference type="InterPro" id="IPR036388">
    <property type="entry name" value="WH-like_DNA-bd_sf"/>
</dbReference>
<dbReference type="InterPro" id="IPR057666">
    <property type="entry name" value="DrpA_SLOG"/>
</dbReference>
<dbReference type="EMBL" id="MFAK01000038">
    <property type="protein sequence ID" value="OGD74215.1"/>
    <property type="molecule type" value="Genomic_DNA"/>
</dbReference>
<dbReference type="SUPFAM" id="SSF102405">
    <property type="entry name" value="MCP/YpsA-like"/>
    <property type="match status" value="1"/>
</dbReference>
<evidence type="ECO:0000313" key="5">
    <source>
        <dbReference type="Proteomes" id="UP000176191"/>
    </source>
</evidence>
<dbReference type="GO" id="GO:0009294">
    <property type="term" value="P:DNA-mediated transformation"/>
    <property type="evidence" value="ECO:0007669"/>
    <property type="project" value="InterPro"/>
</dbReference>
<dbReference type="PANTHER" id="PTHR43022:SF1">
    <property type="entry name" value="PROTEIN SMF"/>
    <property type="match status" value="1"/>
</dbReference>
<evidence type="ECO:0000256" key="1">
    <source>
        <dbReference type="ARBA" id="ARBA00006525"/>
    </source>
</evidence>
<accession>A0A1F5F3H0</accession>
<proteinExistence type="inferred from homology"/>
<feature type="domain" description="Smf/DprA SLOG" evidence="2">
    <location>
        <begin position="24"/>
        <end position="227"/>
    </location>
</feature>
<dbReference type="Proteomes" id="UP000176191">
    <property type="component" value="Unassembled WGS sequence"/>
</dbReference>